<dbReference type="AlphaFoldDB" id="A0A0U4WZT1"/>
<reference evidence="2" key="1">
    <citation type="submission" date="2015-12" db="EMBL/GenBank/DDBJ databases">
        <authorList>
            <person name="Shamseldin A."/>
            <person name="Moawad H."/>
            <person name="Abd El-Rahim W.M."/>
            <person name="Sadowsky M.J."/>
        </authorList>
    </citation>
    <scope>NUCLEOTIDE SEQUENCE [LARGE SCALE GENOMIC DNA]</scope>
    <source>
        <strain evidence="2">JAM AC0309</strain>
    </source>
</reference>
<protein>
    <submittedName>
        <fullName evidence="1">Uncharacterized protein</fullName>
    </submittedName>
</protein>
<dbReference type="RefSeq" id="WP_096422868.1">
    <property type="nucleotide sequence ID" value="NZ_AP017315.1"/>
</dbReference>
<gene>
    <name evidence="1" type="ORF">MalAC0309_2349</name>
</gene>
<dbReference type="Proteomes" id="UP000218965">
    <property type="component" value="Chromosome"/>
</dbReference>
<proteinExistence type="predicted"/>
<dbReference type="EMBL" id="AP017315">
    <property type="protein sequence ID" value="BAU33191.1"/>
    <property type="molecule type" value="Genomic_DNA"/>
</dbReference>
<dbReference type="KEGG" id="malk:MalAC0309_2349"/>
<accession>A0A0U4WZT1</accession>
<sequence length="205" mass="22324">MTSERRRPALPGFERIGWLALVSPDMNPRVHDQTLCLDGSWTTETSVRFESDALVYRSGGERPAPDKPWPVRARSIDHDVVARVLAYQFVGDIRRGLRTLDSTAAKAIAEQRVGRVEAGWPSRLPRGWSVSSAGVLLHGDEAVADAEQACSELALAAWTCGIEPDALLAFLLTGDTTVSAEKLRESVDAFVRRIPGFDRAGGEGL</sequence>
<evidence type="ECO:0000313" key="2">
    <source>
        <dbReference type="Proteomes" id="UP000218965"/>
    </source>
</evidence>
<name>A0A0U4WZT1_9MICO</name>
<evidence type="ECO:0000313" key="1">
    <source>
        <dbReference type="EMBL" id="BAU33191.1"/>
    </source>
</evidence>
<organism evidence="1 2">
    <name type="scientific">Microcella alkaliphila</name>
    <dbReference type="NCBI Taxonomy" id="279828"/>
    <lineage>
        <taxon>Bacteria</taxon>
        <taxon>Bacillati</taxon>
        <taxon>Actinomycetota</taxon>
        <taxon>Actinomycetes</taxon>
        <taxon>Micrococcales</taxon>
        <taxon>Microbacteriaceae</taxon>
        <taxon>Microcella</taxon>
    </lineage>
</organism>
<reference evidence="1 2" key="2">
    <citation type="submission" date="2016-01" db="EMBL/GenBank/DDBJ databases">
        <title>Microcella alkaliphila JAM AC0309 whole genome shotgun sequence.</title>
        <authorList>
            <person name="Kurata A."/>
            <person name="Hirose Y."/>
            <person name="Kishimoto N."/>
            <person name="Kobayashi T."/>
        </authorList>
    </citation>
    <scope>NUCLEOTIDE SEQUENCE [LARGE SCALE GENOMIC DNA]</scope>
    <source>
        <strain evidence="1 2">JAM AC0309</strain>
    </source>
</reference>